<reference evidence="4 5" key="1">
    <citation type="submission" date="2023-04" db="EMBL/GenBank/DDBJ databases">
        <title>Luteimonas endophyticus RD2P54.</title>
        <authorList>
            <person name="Sun J.-Q."/>
        </authorList>
    </citation>
    <scope>NUCLEOTIDE SEQUENCE [LARGE SCALE GENOMIC DNA]</scope>
    <source>
        <strain evidence="4 5">RD2P54</strain>
    </source>
</reference>
<evidence type="ECO:0000256" key="1">
    <source>
        <dbReference type="ARBA" id="ARBA00022723"/>
    </source>
</evidence>
<proteinExistence type="predicted"/>
<evidence type="ECO:0000259" key="3">
    <source>
        <dbReference type="Pfam" id="PF05567"/>
    </source>
</evidence>
<evidence type="ECO:0000313" key="4">
    <source>
        <dbReference type="EMBL" id="MDH5823825.1"/>
    </source>
</evidence>
<dbReference type="Proteomes" id="UP001156940">
    <property type="component" value="Unassembled WGS sequence"/>
</dbReference>
<sequence>MPSRRIKTIFAAITLAAAGGAGYFLYGLIAAQGQGVLAQAPLNTQVQVPASFIMALDDSGSMNWETLNNTRDGVFVWRNNSFFNSSSVAWGYGNVNSDAYRYLMLFPYPGRNNYQNSIPPLDVFGFARSPDFNPAYFDPRVSYEPWKNADRSDYSDIDPAAAPVDPRPAGVNNKINRTFDLTRPVREHGGNTAGGNQWGFRVHSGMVLPQGLVYYRPNNYCGNIPGPNGEWHTLASEVTVASITNTGNAITGNNCRLGIEYFPATFYLKTGTLPGYTAEPVEVPDAHGLAAGERLYRYEIKLENYASPELYDEAIQNFANWFTYYRTRRESLVAGLTNALLSVNDMSIGWFRINNRNDVVMRDMGNETAKAALYSDFHRLIANGSTPSRQAVNHLGAQFKRTGDGAPIQLSCQKNAGMLFTDGYINDSGSPNVGGNLDGTRMPTAPFADSVGNTMADIVVPYYLDSLRPDIEANNVPVPESCDVTDPDPRLDCQTNLHMNFYGVTLGTLGHMYGVDYVPNPATPWTVTPDPFSSSPSWHTARVDMNPHAVDEMWHATLNARGEMINATTPAAISAAMRRILAAVASGASPSGTIGLTGARIGDGSLTVVPRYEARNEGTDWFSTLTAQQVSIDPVTREAVFSTAWEASDKLGPGSRNVWFADGAGTRRFNAANVALPDLCDKPGDLYPGIARCSAGEISALGVDIAGVIDYLLAGDSLERERGGTLRDRSTPLGDIVNSTPVISSPTDDYGYRLLGGTIASEYGDYLVKKRSRRYMVYVGANAGMLHAFDGGMNADQEMDAAAGGEERFGYIPATALGHMGNLLFPYDPASQGDQKFTHRYYVDGPITVSDARDSSNNWRTVLVGTAGAGGRSVFALDVSDPAGFNASSRLWEVSDLDLSLAQDVRENIGHVLGKPVVVPVKTVPGGDVRWVAVFGNGYNSASGKAVLFVVDIDSGTPEITMIEATEAGSSIAGTNGLGNVVIVDRWGGNDLNSGIRDGFADTVYAADQKGALWKFDLRAAAPASPVRPLFVTDEYTEGGQNYRQPITGGMTAAVGPRGGVMLYFGTGSFSFHGDPADRSLQSLYAINDVERGPTSQTLSRSHLLGQSVETEDGVRILSVNATVPVSPLGWFIDLPAGERFVGNPRIASGVIFMPTYAPEAETAGCSASGFNWLFGLNARSGTAGLSNVRVGSPDGDSPGQGTAAIQLATGGSAPVRDVAVNVVPRLAPATPDDPTAPGAPPSPAERQCWMAVTVAGLADPLYLPYPCGRQSWRQIE</sequence>
<name>A0ABT6JAH4_9GAMM</name>
<feature type="domain" description="PilY1 beta-propeller" evidence="3">
    <location>
        <begin position="733"/>
        <end position="1119"/>
    </location>
</feature>
<keyword evidence="5" id="KW-1185">Reference proteome</keyword>
<keyword evidence="2" id="KW-0106">Calcium</keyword>
<comment type="caution">
    <text evidence="4">The sequence shown here is derived from an EMBL/GenBank/DDBJ whole genome shotgun (WGS) entry which is preliminary data.</text>
</comment>
<dbReference type="EMBL" id="JARXRM010000036">
    <property type="protein sequence ID" value="MDH5823825.1"/>
    <property type="molecule type" value="Genomic_DNA"/>
</dbReference>
<keyword evidence="1" id="KW-0479">Metal-binding</keyword>
<gene>
    <name evidence="4" type="ORF">QFW77_12645</name>
</gene>
<accession>A0ABT6JAH4</accession>
<evidence type="ECO:0000256" key="2">
    <source>
        <dbReference type="ARBA" id="ARBA00022837"/>
    </source>
</evidence>
<organism evidence="4 5">
    <name type="scientific">Luteimonas endophytica</name>
    <dbReference type="NCBI Taxonomy" id="3042023"/>
    <lineage>
        <taxon>Bacteria</taxon>
        <taxon>Pseudomonadati</taxon>
        <taxon>Pseudomonadota</taxon>
        <taxon>Gammaproteobacteria</taxon>
        <taxon>Lysobacterales</taxon>
        <taxon>Lysobacteraceae</taxon>
        <taxon>Luteimonas</taxon>
    </lineage>
</organism>
<evidence type="ECO:0000313" key="5">
    <source>
        <dbReference type="Proteomes" id="UP001156940"/>
    </source>
</evidence>
<dbReference type="InterPro" id="IPR008707">
    <property type="entry name" value="B-propeller_PilY1"/>
</dbReference>
<protein>
    <submittedName>
        <fullName evidence="4">PilC/PilY family type IV pilus protein</fullName>
    </submittedName>
</protein>
<dbReference type="RefSeq" id="WP_280575100.1">
    <property type="nucleotide sequence ID" value="NZ_JARXRM010000036.1"/>
</dbReference>
<dbReference type="Pfam" id="PF05567">
    <property type="entry name" value="T4P_PilY1"/>
    <property type="match status" value="1"/>
</dbReference>